<feature type="coiled-coil region" evidence="1">
    <location>
        <begin position="14"/>
        <end position="69"/>
    </location>
</feature>
<evidence type="ECO:0000256" key="2">
    <source>
        <dbReference type="SAM" id="MobiDB-lite"/>
    </source>
</evidence>
<proteinExistence type="predicted"/>
<dbReference type="AlphaFoldDB" id="A0A0F9KRX8"/>
<organism evidence="3">
    <name type="scientific">marine sediment metagenome</name>
    <dbReference type="NCBI Taxonomy" id="412755"/>
    <lineage>
        <taxon>unclassified sequences</taxon>
        <taxon>metagenomes</taxon>
        <taxon>ecological metagenomes</taxon>
    </lineage>
</organism>
<comment type="caution">
    <text evidence="3">The sequence shown here is derived from an EMBL/GenBank/DDBJ whole genome shotgun (WGS) entry which is preliminary data.</text>
</comment>
<accession>A0A0F9KRX8</accession>
<protein>
    <submittedName>
        <fullName evidence="3">Uncharacterized protein</fullName>
    </submittedName>
</protein>
<evidence type="ECO:0000256" key="1">
    <source>
        <dbReference type="SAM" id="Coils"/>
    </source>
</evidence>
<dbReference type="EMBL" id="LAZR01007479">
    <property type="protein sequence ID" value="KKM84999.1"/>
    <property type="molecule type" value="Genomic_DNA"/>
</dbReference>
<feature type="region of interest" description="Disordered" evidence="2">
    <location>
        <begin position="220"/>
        <end position="288"/>
    </location>
</feature>
<reference evidence="3" key="1">
    <citation type="journal article" date="2015" name="Nature">
        <title>Complex archaea that bridge the gap between prokaryotes and eukaryotes.</title>
        <authorList>
            <person name="Spang A."/>
            <person name="Saw J.H."/>
            <person name="Jorgensen S.L."/>
            <person name="Zaremba-Niedzwiedzka K."/>
            <person name="Martijn J."/>
            <person name="Lind A.E."/>
            <person name="van Eijk R."/>
            <person name="Schleper C."/>
            <person name="Guy L."/>
            <person name="Ettema T.J."/>
        </authorList>
    </citation>
    <scope>NUCLEOTIDE SEQUENCE</scope>
</reference>
<name>A0A0F9KRX8_9ZZZZ</name>
<gene>
    <name evidence="3" type="ORF">LCGC14_1293520</name>
</gene>
<sequence length="288" mass="33287">MPRIQEIGPASTPILFLENNSQRYQQETADWERNLRGQGLDAESYAKEIQNKQEEIDQYLSEFESKKQMMLQSQKFVNMGFMSPEESQEAMWRIALRDQPELLDKIYPQQATERQRVPFSPGQMENYQETIEEFAASAVGKKYGMFGWDWAAKDKPPTQKLLLEKYNSWKVNIGYSAMTSSQQGQVDNEWDAWVADKGWNWKPDSKEILAARAKGPLTRGYGLQFRGTPTGPREAVNPLQDSIAADLSKRRKPEPKPKPEPEPRIWARNRSTKKRMFSDDGGKTWQAE</sequence>
<evidence type="ECO:0000313" key="3">
    <source>
        <dbReference type="EMBL" id="KKM84999.1"/>
    </source>
</evidence>
<feature type="compositionally biased region" description="Basic and acidic residues" evidence="2">
    <location>
        <begin position="254"/>
        <end position="265"/>
    </location>
</feature>
<keyword evidence="1" id="KW-0175">Coiled coil</keyword>